<dbReference type="FunFam" id="3.90.105.20:FF:000003">
    <property type="entry name" value="Ribosome assembly factor mrt4"/>
    <property type="match status" value="1"/>
</dbReference>
<evidence type="ECO:0000256" key="6">
    <source>
        <dbReference type="ARBA" id="ARBA00023242"/>
    </source>
</evidence>
<accession>A0AAW1R4G9</accession>
<feature type="domain" description="Large ribosomal subunit protein uL10-like insertion" evidence="9">
    <location>
        <begin position="126"/>
        <end position="200"/>
    </location>
</feature>
<dbReference type="PANTHER" id="PTHR45841">
    <property type="entry name" value="MRNA TURNOVER PROTEIN 4 MRTO4"/>
    <property type="match status" value="1"/>
</dbReference>
<keyword evidence="11" id="KW-1185">Reference proteome</keyword>
<evidence type="ECO:0000256" key="5">
    <source>
        <dbReference type="ARBA" id="ARBA00022490"/>
    </source>
</evidence>
<dbReference type="GO" id="GO:0006364">
    <property type="term" value="P:rRNA processing"/>
    <property type="evidence" value="ECO:0007669"/>
    <property type="project" value="TreeGrafter"/>
</dbReference>
<evidence type="ECO:0000313" key="11">
    <source>
        <dbReference type="Proteomes" id="UP001489004"/>
    </source>
</evidence>
<dbReference type="Gene3D" id="3.30.70.1730">
    <property type="match status" value="1"/>
</dbReference>
<dbReference type="PANTHER" id="PTHR45841:SF1">
    <property type="entry name" value="MRNA TURNOVER PROTEIN 4 HOMOLOG"/>
    <property type="match status" value="1"/>
</dbReference>
<dbReference type="Pfam" id="PF00466">
    <property type="entry name" value="Ribosomal_L10"/>
    <property type="match status" value="1"/>
</dbReference>
<evidence type="ECO:0000313" key="10">
    <source>
        <dbReference type="EMBL" id="KAK9828885.1"/>
    </source>
</evidence>
<dbReference type="GO" id="GO:0005737">
    <property type="term" value="C:cytoplasm"/>
    <property type="evidence" value="ECO:0007669"/>
    <property type="project" value="UniProtKB-SubCell"/>
</dbReference>
<dbReference type="InterPro" id="IPR043141">
    <property type="entry name" value="Ribosomal_uL10-like_sf"/>
</dbReference>
<gene>
    <name evidence="10" type="ORF">WJX72_002587</name>
</gene>
<dbReference type="InterPro" id="IPR051742">
    <property type="entry name" value="Ribosome_Assembly_uL10"/>
</dbReference>
<evidence type="ECO:0000256" key="7">
    <source>
        <dbReference type="RuleBase" id="RU364039"/>
    </source>
</evidence>
<dbReference type="InterPro" id="IPR040637">
    <property type="entry name" value="Ribosomal_uL10-like_insert"/>
</dbReference>
<evidence type="ECO:0000256" key="4">
    <source>
        <dbReference type="ARBA" id="ARBA00011117"/>
    </source>
</evidence>
<dbReference type="InterPro" id="IPR033867">
    <property type="entry name" value="Mrt4"/>
</dbReference>
<organism evidence="10 11">
    <name type="scientific">[Myrmecia] bisecta</name>
    <dbReference type="NCBI Taxonomy" id="41462"/>
    <lineage>
        <taxon>Eukaryota</taxon>
        <taxon>Viridiplantae</taxon>
        <taxon>Chlorophyta</taxon>
        <taxon>core chlorophytes</taxon>
        <taxon>Trebouxiophyceae</taxon>
        <taxon>Trebouxiales</taxon>
        <taxon>Trebouxiaceae</taxon>
        <taxon>Myrmecia</taxon>
    </lineage>
</organism>
<comment type="function">
    <text evidence="1">Ribosomal protein P0 is the functional equivalent of E.coli protein L10.</text>
</comment>
<evidence type="ECO:0000256" key="8">
    <source>
        <dbReference type="SAM" id="MobiDB-lite"/>
    </source>
</evidence>
<evidence type="ECO:0000259" key="9">
    <source>
        <dbReference type="Pfam" id="PF17777"/>
    </source>
</evidence>
<keyword evidence="6 7" id="KW-0539">Nucleus</keyword>
<dbReference type="GO" id="GO:0030687">
    <property type="term" value="C:preribosome, large subunit precursor"/>
    <property type="evidence" value="ECO:0007669"/>
    <property type="project" value="TreeGrafter"/>
</dbReference>
<dbReference type="GO" id="GO:0005730">
    <property type="term" value="C:nucleolus"/>
    <property type="evidence" value="ECO:0007669"/>
    <property type="project" value="UniProtKB-SubCell"/>
</dbReference>
<comment type="subunit">
    <text evidence="4 7">Associates with the pre-60S ribosomal particle.</text>
</comment>
<dbReference type="EMBL" id="JALJOR010000001">
    <property type="protein sequence ID" value="KAK9828885.1"/>
    <property type="molecule type" value="Genomic_DNA"/>
</dbReference>
<comment type="subcellular location">
    <subcellularLocation>
        <location evidence="7">Cytoplasm</location>
    </subcellularLocation>
    <subcellularLocation>
        <location evidence="7">Nucleus</location>
        <location evidence="7">Nucleolus</location>
    </subcellularLocation>
</comment>
<dbReference type="FunFam" id="3.30.70.1730:FF:000005">
    <property type="entry name" value="Ribosome assembly factor mrt4"/>
    <property type="match status" value="1"/>
</dbReference>
<evidence type="ECO:0000256" key="2">
    <source>
        <dbReference type="ARBA" id="ARBA00004046"/>
    </source>
</evidence>
<dbReference type="Proteomes" id="UP001489004">
    <property type="component" value="Unassembled WGS sequence"/>
</dbReference>
<feature type="region of interest" description="Disordered" evidence="8">
    <location>
        <begin position="225"/>
        <end position="252"/>
    </location>
</feature>
<dbReference type="GO" id="GO:0003723">
    <property type="term" value="F:RNA binding"/>
    <property type="evidence" value="ECO:0007669"/>
    <property type="project" value="TreeGrafter"/>
</dbReference>
<comment type="caution">
    <text evidence="10">The sequence shown here is derived from an EMBL/GenBank/DDBJ whole genome shotgun (WGS) entry which is preliminary data.</text>
</comment>
<dbReference type="Pfam" id="PF17777">
    <property type="entry name" value="RL10P_insert"/>
    <property type="match status" value="1"/>
</dbReference>
<dbReference type="CDD" id="cd05796">
    <property type="entry name" value="Ribosomal_P0_like"/>
    <property type="match status" value="1"/>
</dbReference>
<protein>
    <recommendedName>
        <fullName evidence="7">Ribosome assembly factor mrt4</fullName>
    </recommendedName>
</protein>
<comment type="function">
    <text evidence="2 7">Component of the ribosome assembly machinery. Nuclear paralog of the ribosomal protein P0, it binds pre-60S subunits at an early stage of assembly in the nucleolus, and is replaced by P0 in cytoplasmic pre-60S subunits and mature 80S ribosomes.</text>
</comment>
<dbReference type="GO" id="GO:0000956">
    <property type="term" value="P:nuclear-transcribed mRNA catabolic process"/>
    <property type="evidence" value="ECO:0007669"/>
    <property type="project" value="TreeGrafter"/>
</dbReference>
<dbReference type="GO" id="GO:0000027">
    <property type="term" value="P:ribosomal large subunit assembly"/>
    <property type="evidence" value="ECO:0007669"/>
    <property type="project" value="InterPro"/>
</dbReference>
<dbReference type="SUPFAM" id="SSF160369">
    <property type="entry name" value="Ribosomal protein L10-like"/>
    <property type="match status" value="1"/>
</dbReference>
<dbReference type="Gene3D" id="3.90.105.20">
    <property type="match status" value="1"/>
</dbReference>
<evidence type="ECO:0000256" key="1">
    <source>
        <dbReference type="ARBA" id="ARBA00002200"/>
    </source>
</evidence>
<keyword evidence="7" id="KW-0690">Ribosome biogenesis</keyword>
<name>A0AAW1R4G9_9CHLO</name>
<dbReference type="InterPro" id="IPR001790">
    <property type="entry name" value="Ribosomal_uL10"/>
</dbReference>
<dbReference type="InterPro" id="IPR043164">
    <property type="entry name" value="Ribosomal_uL10-like_insert_sf"/>
</dbReference>
<dbReference type="AlphaFoldDB" id="A0AAW1R4G9"/>
<evidence type="ECO:0000256" key="3">
    <source>
        <dbReference type="ARBA" id="ARBA00008889"/>
    </source>
</evidence>
<keyword evidence="5 7" id="KW-0963">Cytoplasm</keyword>
<proteinExistence type="inferred from homology"/>
<sequence>MPKSKRNKLVTLSKTKKKTREWKEGLITTVRNMIDEYPAVYLFRYRNMRNDKFKELREEHMSTSRFCMGSTKVLKVALGHNETDEYRANMWQMSERIKGSVGLFFTKLPREKVTKIFEEFEEIDYARAGSRATEDFALQAGPLEGPLGPLPHTLEPSLRKHGLPTRLNKGVVELMGDHTVCTTGSKLTPSQAALLRIFDVKMAVFKLNLLCCWEAEGDKFEILADDDGEDEDGHEDGDDGFGDGEAVEAIEL</sequence>
<reference evidence="10 11" key="1">
    <citation type="journal article" date="2024" name="Nat. Commun.">
        <title>Phylogenomics reveals the evolutionary origins of lichenization in chlorophyte algae.</title>
        <authorList>
            <person name="Puginier C."/>
            <person name="Libourel C."/>
            <person name="Otte J."/>
            <person name="Skaloud P."/>
            <person name="Haon M."/>
            <person name="Grisel S."/>
            <person name="Petersen M."/>
            <person name="Berrin J.G."/>
            <person name="Delaux P.M."/>
            <person name="Dal Grande F."/>
            <person name="Keller J."/>
        </authorList>
    </citation>
    <scope>NUCLEOTIDE SEQUENCE [LARGE SCALE GENOMIC DNA]</scope>
    <source>
        <strain evidence="10 11">SAG 2043</strain>
    </source>
</reference>
<comment type="similarity">
    <text evidence="3 7">Belongs to the universal ribosomal protein uL10 family.</text>
</comment>